<keyword evidence="5" id="KW-1185">Reference proteome</keyword>
<dbReference type="InterPro" id="IPR021765">
    <property type="entry name" value="UstYa-like"/>
</dbReference>
<dbReference type="EMBL" id="ML993614">
    <property type="protein sequence ID" value="KAF2162361.1"/>
    <property type="molecule type" value="Genomic_DNA"/>
</dbReference>
<sequence>MSRFSKVEQSDYSVQEPLVGRTDSHDQYGEDRQELQRPRDTHQYPRETRQILFMILHISCVAFNVLVFIHYFGLIRAESRTGWQSSLSPAQSAIRYEQRLFELGSIYLPNGTLNPTKPGDIIGDPRPSLDDAWNALMRGQNVRVTKDELGTFSEDDSLIELADGSGYYASLAVFHGLHCVQRLHHFIHKDFYYDDMSDDDLRRLKHHTEHCLDWLRQSIQCNGDPTLLLYHWGTEHPLPLAKDDGKHQCVDWDHLREWVDQRTFNMFEPGLLVHPIYGDPFQGDHVGDKAGISDGESLLHSGGS</sequence>
<protein>
    <recommendedName>
        <fullName evidence="6">Tat pathway signal sequence</fullName>
    </recommendedName>
</protein>
<dbReference type="AlphaFoldDB" id="A0A6A6C5N7"/>
<comment type="similarity">
    <text evidence="1">Belongs to the ustYa family.</text>
</comment>
<evidence type="ECO:0000313" key="5">
    <source>
        <dbReference type="Proteomes" id="UP000799537"/>
    </source>
</evidence>
<accession>A0A6A6C5N7</accession>
<dbReference type="PANTHER" id="PTHR33365:SF7">
    <property type="entry name" value="TAT PATHWAY SIGNAL SEQUENCE"/>
    <property type="match status" value="1"/>
</dbReference>
<gene>
    <name evidence="4" type="ORF">M409DRAFT_27366</name>
</gene>
<organism evidence="4 5">
    <name type="scientific">Zasmidium cellare ATCC 36951</name>
    <dbReference type="NCBI Taxonomy" id="1080233"/>
    <lineage>
        <taxon>Eukaryota</taxon>
        <taxon>Fungi</taxon>
        <taxon>Dikarya</taxon>
        <taxon>Ascomycota</taxon>
        <taxon>Pezizomycotina</taxon>
        <taxon>Dothideomycetes</taxon>
        <taxon>Dothideomycetidae</taxon>
        <taxon>Mycosphaerellales</taxon>
        <taxon>Mycosphaerellaceae</taxon>
        <taxon>Zasmidium</taxon>
    </lineage>
</organism>
<evidence type="ECO:0000313" key="4">
    <source>
        <dbReference type="EMBL" id="KAF2162361.1"/>
    </source>
</evidence>
<dbReference type="GO" id="GO:0043386">
    <property type="term" value="P:mycotoxin biosynthetic process"/>
    <property type="evidence" value="ECO:0007669"/>
    <property type="project" value="InterPro"/>
</dbReference>
<feature type="region of interest" description="Disordered" evidence="2">
    <location>
        <begin position="1"/>
        <end position="42"/>
    </location>
</feature>
<proteinExistence type="inferred from homology"/>
<keyword evidence="3" id="KW-0472">Membrane</keyword>
<feature type="compositionally biased region" description="Basic and acidic residues" evidence="2">
    <location>
        <begin position="22"/>
        <end position="42"/>
    </location>
</feature>
<evidence type="ECO:0008006" key="6">
    <source>
        <dbReference type="Google" id="ProtNLM"/>
    </source>
</evidence>
<reference evidence="4" key="1">
    <citation type="journal article" date="2020" name="Stud. Mycol.">
        <title>101 Dothideomycetes genomes: a test case for predicting lifestyles and emergence of pathogens.</title>
        <authorList>
            <person name="Haridas S."/>
            <person name="Albert R."/>
            <person name="Binder M."/>
            <person name="Bloem J."/>
            <person name="Labutti K."/>
            <person name="Salamov A."/>
            <person name="Andreopoulos B."/>
            <person name="Baker S."/>
            <person name="Barry K."/>
            <person name="Bills G."/>
            <person name="Bluhm B."/>
            <person name="Cannon C."/>
            <person name="Castanera R."/>
            <person name="Culley D."/>
            <person name="Daum C."/>
            <person name="Ezra D."/>
            <person name="Gonzalez J."/>
            <person name="Henrissat B."/>
            <person name="Kuo A."/>
            <person name="Liang C."/>
            <person name="Lipzen A."/>
            <person name="Lutzoni F."/>
            <person name="Magnuson J."/>
            <person name="Mondo S."/>
            <person name="Nolan M."/>
            <person name="Ohm R."/>
            <person name="Pangilinan J."/>
            <person name="Park H.-J."/>
            <person name="Ramirez L."/>
            <person name="Alfaro M."/>
            <person name="Sun H."/>
            <person name="Tritt A."/>
            <person name="Yoshinaga Y."/>
            <person name="Zwiers L.-H."/>
            <person name="Turgeon B."/>
            <person name="Goodwin S."/>
            <person name="Spatafora J."/>
            <person name="Crous P."/>
            <person name="Grigoriev I."/>
        </authorList>
    </citation>
    <scope>NUCLEOTIDE SEQUENCE</scope>
    <source>
        <strain evidence="4">ATCC 36951</strain>
    </source>
</reference>
<dbReference type="Proteomes" id="UP000799537">
    <property type="component" value="Unassembled WGS sequence"/>
</dbReference>
<dbReference type="GeneID" id="54561819"/>
<keyword evidence="3" id="KW-1133">Transmembrane helix</keyword>
<name>A0A6A6C5N7_ZASCE</name>
<dbReference type="RefSeq" id="XP_033663250.1">
    <property type="nucleotide sequence ID" value="XM_033808547.1"/>
</dbReference>
<evidence type="ECO:0000256" key="3">
    <source>
        <dbReference type="SAM" id="Phobius"/>
    </source>
</evidence>
<dbReference type="Pfam" id="PF11807">
    <property type="entry name" value="UstYa"/>
    <property type="match status" value="1"/>
</dbReference>
<feature type="transmembrane region" description="Helical" evidence="3">
    <location>
        <begin position="51"/>
        <end position="72"/>
    </location>
</feature>
<dbReference type="OrthoDB" id="3687641at2759"/>
<dbReference type="PANTHER" id="PTHR33365">
    <property type="entry name" value="YALI0B05434P"/>
    <property type="match status" value="1"/>
</dbReference>
<evidence type="ECO:0000256" key="1">
    <source>
        <dbReference type="ARBA" id="ARBA00035112"/>
    </source>
</evidence>
<evidence type="ECO:0000256" key="2">
    <source>
        <dbReference type="SAM" id="MobiDB-lite"/>
    </source>
</evidence>
<keyword evidence="3" id="KW-0812">Transmembrane</keyword>